<evidence type="ECO:0000313" key="12">
    <source>
        <dbReference type="Proteomes" id="UP001501570"/>
    </source>
</evidence>
<dbReference type="Pfam" id="PF13086">
    <property type="entry name" value="AAA_11"/>
    <property type="match status" value="1"/>
</dbReference>
<reference evidence="12" key="1">
    <citation type="journal article" date="2019" name="Int. J. Syst. Evol. Microbiol.">
        <title>The Global Catalogue of Microorganisms (GCM) 10K type strain sequencing project: providing services to taxonomists for standard genome sequencing and annotation.</title>
        <authorList>
            <consortium name="The Broad Institute Genomics Platform"/>
            <consortium name="The Broad Institute Genome Sequencing Center for Infectious Disease"/>
            <person name="Wu L."/>
            <person name="Ma J."/>
        </authorList>
    </citation>
    <scope>NUCLEOTIDE SEQUENCE [LARGE SCALE GENOMIC DNA]</scope>
    <source>
        <strain evidence="12">JCM 18304</strain>
    </source>
</reference>
<sequence>MRMDGVAESDDPAALRDRAVSLVEYLLAVRSLLDKPVRTVPSTDSVWHAELPADPACRLGPAEPGGPWLTVGRPAPPPDPMIPAGLVAHLSWDLSYVDEPRLAPPAPGTPVVSAAPTARAVPTAPAPSSGATVPTGPTLPEDPAGLGRDGVPSEEASSGAGEWPARQAELLGWLERAWRPWSRAAASAEATRRLHDRLYDLRYRLDMTAAGTELVWGHAILRTEAAGHRIAYPLLATPVAIEYDPERAEVAVVPQGPPRLQVDALADLDGRRVADLLDLAGPVGQVDVDPWDEPDLAAFIERAARRLALSTKDIEGTGVLFARPRLRMVRRFLEDMRTRLSSQDGQVGALASVLAHEPSRLRLPGDDPADWTRVGRRLLMPMPSNEAQESIARRLAEHRSVAVQGPPGTGKTHTIRNLICHLVAHGKRVLVLAQKEDPLRVLRDGLPEQIQPLCLAVLGRSADQLVQLQLAARELSDRAATLNKDAEARWADKLEAEIERAEGELAEAQERLREAAEREAATFELPGGVGTASEVGEWLRGNAPALALIPDPVPPGVPAPLTVAEFATLFDLAHRLPAADRAAACGQLPVEGQLPTGEQLAGRRAGLRDARKAVDALVERGIRPEGVRELGQPRLDELARALRDAAGELTRQEGTWTDRLGHLLRDPAWQAVWDGHVTGCREILGELSRRTTLLAGRRVEVPEEQAAAPRQLLASLNETRDRLAEGRRIGRFARTDLHRLMVACRVDGEELRTVADVELVIASVERTQLRSQLSARWAEWSARLDFPVPPGAEPEIWAGHLLTSATGALDWERHQWPDLYETLSVILSREQRQVDARTLAELAGMVEACGNVLLADRLRAEHDAVAGWIELREAAVEPDGPDRADTQDQAGGSSGAGERGPAGPMSALAAAWRADDLAGWDAALAEVRRLRAVRPDALRFAELVARLAEVAPGWAGRIEAGAALPGSGEQGYLAWRWRQAQTWFDEVVGQVDTAALGRRVERCREQIRSLTGDLVVTSAWLAVARGLDDRKKAALADWTAALRKIGKGTGKTAAHWQAMAAQAMAEAVTAVPVWVMSIDRALEQFQGGEPRFDVVVVDEASQADIFALPVLSLARRAVVVGDDQQIGPQLVGVPADKVGALINDQLREVPSRAHFDTESSLYDHAVRRSPERILLTEHFRCVPAIIAFSSDTYYDRKIQPLRADLPAGIDNPVNAVFVPGGLREPRDEFGEVNVAEAEALVSRVELIVADPRYDAKTIGVVSLLSTSGQAAYLQHRLREQIGAEELERRALRVGDPYTFQGDERDIVLVSMVVAPGVPGGVGAVPSRAAIGAFTRRDYHRRINVAASRARDQLWLFHSVRLQELADDDARALLLAYCQQPRLGERPPQDPESACTNDFERAVLRRLRGRGLSPVPQFRIGDYRIDFVLTAPDGRRLAVECDGDRYHGADAFAADLRRQAILERVGNASFVRVRSSVFHRDPDVALAPVFQRAAELGLLAAVR</sequence>
<evidence type="ECO:0000256" key="3">
    <source>
        <dbReference type="ARBA" id="ARBA00022801"/>
    </source>
</evidence>
<dbReference type="Pfam" id="PF18741">
    <property type="entry name" value="MTES_1575"/>
    <property type="match status" value="1"/>
</dbReference>
<evidence type="ECO:0000256" key="4">
    <source>
        <dbReference type="ARBA" id="ARBA00022806"/>
    </source>
</evidence>
<name>A0ABP9RQL5_9ACTN</name>
<feature type="domain" description="DNA2/NAM7 helicase helicase" evidence="8">
    <location>
        <begin position="385"/>
        <end position="448"/>
    </location>
</feature>
<feature type="region of interest" description="Disordered" evidence="7">
    <location>
        <begin position="106"/>
        <end position="163"/>
    </location>
</feature>
<dbReference type="PANTHER" id="PTHR43788:SF8">
    <property type="entry name" value="DNA-BINDING PROTEIN SMUBP-2"/>
    <property type="match status" value="1"/>
</dbReference>
<dbReference type="CDD" id="cd18808">
    <property type="entry name" value="SF1_C_Upf1"/>
    <property type="match status" value="1"/>
</dbReference>
<keyword evidence="6" id="KW-0175">Coiled coil</keyword>
<dbReference type="Pfam" id="PF13087">
    <property type="entry name" value="AAA_12"/>
    <property type="match status" value="1"/>
</dbReference>
<comment type="similarity">
    <text evidence="1">Belongs to the DNA2/NAM7 helicase family.</text>
</comment>
<gene>
    <name evidence="11" type="ORF">GCM10023322_21040</name>
</gene>
<dbReference type="SUPFAM" id="SSF52540">
    <property type="entry name" value="P-loop containing nucleoside triphosphate hydrolases"/>
    <property type="match status" value="1"/>
</dbReference>
<evidence type="ECO:0000259" key="8">
    <source>
        <dbReference type="Pfam" id="PF13086"/>
    </source>
</evidence>
<dbReference type="PANTHER" id="PTHR43788">
    <property type="entry name" value="DNA2/NAM7 HELICASE FAMILY MEMBER"/>
    <property type="match status" value="1"/>
</dbReference>
<evidence type="ECO:0000256" key="1">
    <source>
        <dbReference type="ARBA" id="ARBA00007913"/>
    </source>
</evidence>
<keyword evidence="4" id="KW-0347">Helicase</keyword>
<dbReference type="InterPro" id="IPR027417">
    <property type="entry name" value="P-loop_NTPase"/>
</dbReference>
<protein>
    <submittedName>
        <fullName evidence="11">AAA domain-containing protein</fullName>
    </submittedName>
</protein>
<accession>A0ABP9RQL5</accession>
<keyword evidence="5" id="KW-0067">ATP-binding</keyword>
<evidence type="ECO:0000256" key="5">
    <source>
        <dbReference type="ARBA" id="ARBA00022840"/>
    </source>
</evidence>
<evidence type="ECO:0000256" key="7">
    <source>
        <dbReference type="SAM" id="MobiDB-lite"/>
    </source>
</evidence>
<dbReference type="Gene3D" id="3.40.50.300">
    <property type="entry name" value="P-loop containing nucleotide triphosphate hydrolases"/>
    <property type="match status" value="3"/>
</dbReference>
<feature type="domain" description="Restriction endonuclease type II-like" evidence="10">
    <location>
        <begin position="1398"/>
        <end position="1490"/>
    </location>
</feature>
<proteinExistence type="inferred from homology"/>
<feature type="compositionally biased region" description="Basic and acidic residues" evidence="7">
    <location>
        <begin position="876"/>
        <end position="886"/>
    </location>
</feature>
<feature type="coiled-coil region" evidence="6">
    <location>
        <begin position="465"/>
        <end position="518"/>
    </location>
</feature>
<keyword evidence="3" id="KW-0378">Hydrolase</keyword>
<feature type="domain" description="DNA2/NAM7 helicase-like C-terminal" evidence="9">
    <location>
        <begin position="1158"/>
        <end position="1356"/>
    </location>
</feature>
<dbReference type="EMBL" id="BAABJQ010000005">
    <property type="protein sequence ID" value="GAA5182958.1"/>
    <property type="molecule type" value="Genomic_DNA"/>
</dbReference>
<dbReference type="InterPro" id="IPR041677">
    <property type="entry name" value="DNA2/NAM7_AAA_11"/>
</dbReference>
<evidence type="ECO:0000259" key="9">
    <source>
        <dbReference type="Pfam" id="PF13087"/>
    </source>
</evidence>
<dbReference type="Proteomes" id="UP001501570">
    <property type="component" value="Unassembled WGS sequence"/>
</dbReference>
<dbReference type="InterPro" id="IPR041679">
    <property type="entry name" value="DNA2/NAM7-like_C"/>
</dbReference>
<organism evidence="11 12">
    <name type="scientific">Rugosimonospora acidiphila</name>
    <dbReference type="NCBI Taxonomy" id="556531"/>
    <lineage>
        <taxon>Bacteria</taxon>
        <taxon>Bacillati</taxon>
        <taxon>Actinomycetota</taxon>
        <taxon>Actinomycetes</taxon>
        <taxon>Micromonosporales</taxon>
        <taxon>Micromonosporaceae</taxon>
        <taxon>Rugosimonospora</taxon>
    </lineage>
</organism>
<dbReference type="InterPro" id="IPR049468">
    <property type="entry name" value="Restrct_endonuc-II-like_dom"/>
</dbReference>
<dbReference type="InterPro" id="IPR047187">
    <property type="entry name" value="SF1_C_Upf1"/>
</dbReference>
<evidence type="ECO:0000256" key="6">
    <source>
        <dbReference type="SAM" id="Coils"/>
    </source>
</evidence>
<evidence type="ECO:0000256" key="2">
    <source>
        <dbReference type="ARBA" id="ARBA00022741"/>
    </source>
</evidence>
<comment type="caution">
    <text evidence="11">The sequence shown here is derived from an EMBL/GenBank/DDBJ whole genome shotgun (WGS) entry which is preliminary data.</text>
</comment>
<feature type="region of interest" description="Disordered" evidence="7">
    <location>
        <begin position="876"/>
        <end position="905"/>
    </location>
</feature>
<feature type="compositionally biased region" description="Low complexity" evidence="7">
    <location>
        <begin position="109"/>
        <end position="129"/>
    </location>
</feature>
<dbReference type="Gene3D" id="3.40.960.10">
    <property type="entry name" value="VSR Endonuclease"/>
    <property type="match status" value="1"/>
</dbReference>
<keyword evidence="2" id="KW-0547">Nucleotide-binding</keyword>
<keyword evidence="12" id="KW-1185">Reference proteome</keyword>
<evidence type="ECO:0000313" key="11">
    <source>
        <dbReference type="EMBL" id="GAA5182958.1"/>
    </source>
</evidence>
<dbReference type="InterPro" id="IPR050534">
    <property type="entry name" value="Coronavir_polyprotein_1ab"/>
</dbReference>
<evidence type="ECO:0000259" key="10">
    <source>
        <dbReference type="Pfam" id="PF18741"/>
    </source>
</evidence>